<dbReference type="PANTHER" id="PTHR37042:SF4">
    <property type="entry name" value="OUTER MEMBRANE PROTEIN RV1973"/>
    <property type="match status" value="1"/>
</dbReference>
<sequence length="190" mass="20793">MTETAQDHPATSDDDRDPPSPRPRSRAGTACWALVAAAALFLGWACWQFWDLRQGADQDMARDRDRAVVAAKQQIAELNSMDAKRIDQSLQRWQDSSTGALHEELKRTRADSRQKIQRAGTGATGTVSDAALTALDRRTGSARIIATVRIEITRPGAAPTVQRKRFDAALTRTAAGWKLKSLTALPANTQ</sequence>
<name>A0ABN3ITD5_9ACTN</name>
<accession>A0ABN3ITD5</accession>
<feature type="compositionally biased region" description="Basic and acidic residues" evidence="3">
    <location>
        <begin position="10"/>
        <end position="19"/>
    </location>
</feature>
<keyword evidence="4" id="KW-1133">Transmembrane helix</keyword>
<keyword evidence="6" id="KW-1185">Reference proteome</keyword>
<feature type="transmembrane region" description="Helical" evidence="4">
    <location>
        <begin position="30"/>
        <end position="50"/>
    </location>
</feature>
<protein>
    <recommendedName>
        <fullName evidence="7">Mce-associated membrane protein</fullName>
    </recommendedName>
</protein>
<comment type="caution">
    <text evidence="5">The sequence shown here is derived from an EMBL/GenBank/DDBJ whole genome shotgun (WGS) entry which is preliminary data.</text>
</comment>
<organism evidence="5 6">
    <name type="scientific">Actinomadura vinacea</name>
    <dbReference type="NCBI Taxonomy" id="115336"/>
    <lineage>
        <taxon>Bacteria</taxon>
        <taxon>Bacillati</taxon>
        <taxon>Actinomycetota</taxon>
        <taxon>Actinomycetes</taxon>
        <taxon>Streptosporangiales</taxon>
        <taxon>Thermomonosporaceae</taxon>
        <taxon>Actinomadura</taxon>
    </lineage>
</organism>
<evidence type="ECO:0000256" key="2">
    <source>
        <dbReference type="ARBA" id="ARBA00023136"/>
    </source>
</evidence>
<keyword evidence="4" id="KW-0812">Transmembrane</keyword>
<evidence type="ECO:0000256" key="3">
    <source>
        <dbReference type="SAM" id="MobiDB-lite"/>
    </source>
</evidence>
<dbReference type="Proteomes" id="UP001501231">
    <property type="component" value="Unassembled WGS sequence"/>
</dbReference>
<comment type="subcellular location">
    <subcellularLocation>
        <location evidence="1">Membrane</location>
    </subcellularLocation>
</comment>
<evidence type="ECO:0008006" key="7">
    <source>
        <dbReference type="Google" id="ProtNLM"/>
    </source>
</evidence>
<evidence type="ECO:0000256" key="4">
    <source>
        <dbReference type="SAM" id="Phobius"/>
    </source>
</evidence>
<evidence type="ECO:0000313" key="6">
    <source>
        <dbReference type="Proteomes" id="UP001501231"/>
    </source>
</evidence>
<feature type="region of interest" description="Disordered" evidence="3">
    <location>
        <begin position="1"/>
        <end position="26"/>
    </location>
</feature>
<dbReference type="PANTHER" id="PTHR37042">
    <property type="entry name" value="OUTER MEMBRANE PROTEIN RV1973"/>
    <property type="match status" value="1"/>
</dbReference>
<reference evidence="5 6" key="1">
    <citation type="journal article" date="2019" name="Int. J. Syst. Evol. Microbiol.">
        <title>The Global Catalogue of Microorganisms (GCM) 10K type strain sequencing project: providing services to taxonomists for standard genome sequencing and annotation.</title>
        <authorList>
            <consortium name="The Broad Institute Genomics Platform"/>
            <consortium name="The Broad Institute Genome Sequencing Center for Infectious Disease"/>
            <person name="Wu L."/>
            <person name="Ma J."/>
        </authorList>
    </citation>
    <scope>NUCLEOTIDE SEQUENCE [LARGE SCALE GENOMIC DNA]</scope>
    <source>
        <strain evidence="5 6">JCM 3325</strain>
    </source>
</reference>
<evidence type="ECO:0000256" key="1">
    <source>
        <dbReference type="ARBA" id="ARBA00004370"/>
    </source>
</evidence>
<dbReference type="EMBL" id="BAAARW010000011">
    <property type="protein sequence ID" value="GAA2413427.1"/>
    <property type="molecule type" value="Genomic_DNA"/>
</dbReference>
<gene>
    <name evidence="5" type="ORF">GCM10010191_23990</name>
</gene>
<evidence type="ECO:0000313" key="5">
    <source>
        <dbReference type="EMBL" id="GAA2413427.1"/>
    </source>
</evidence>
<dbReference type="RefSeq" id="WP_344588858.1">
    <property type="nucleotide sequence ID" value="NZ_BAAARW010000011.1"/>
</dbReference>
<proteinExistence type="predicted"/>
<keyword evidence="2 4" id="KW-0472">Membrane</keyword>